<feature type="transmembrane region" description="Helical" evidence="1">
    <location>
        <begin position="104"/>
        <end position="137"/>
    </location>
</feature>
<dbReference type="Pfam" id="PF16316">
    <property type="entry name" value="DUF4956"/>
    <property type="match status" value="1"/>
</dbReference>
<feature type="transmembrane region" description="Helical" evidence="1">
    <location>
        <begin position="19"/>
        <end position="39"/>
    </location>
</feature>
<keyword evidence="1" id="KW-0472">Membrane</keyword>
<keyword evidence="1" id="KW-0812">Transmembrane</keyword>
<dbReference type="RefSeq" id="WP_118110521.1">
    <property type="nucleotide sequence ID" value="NZ_QRTF01000021.1"/>
</dbReference>
<sequence>MSTNDIIKKSILESFNSDITNTTIIISMVITILIALYIYAIYRLCSNKNFYSKDFNKTLAIMSVITAAIVLAMQSNLVISLGMVGALSIVRFRNAVKNPLDLLFLFWSISVGIICGASLYQVAIIMSLAVTILLLLLEVVKPPKAPYLLVLNGTNKDMEENLMQILKTNAKGYQIKARNIGTDGINMVVELRTKKEKDLLSECEKIEGITNVSLLSHDGENRY</sequence>
<dbReference type="Proteomes" id="UP000283738">
    <property type="component" value="Unassembled WGS sequence"/>
</dbReference>
<dbReference type="InterPro" id="IPR032531">
    <property type="entry name" value="DUF4956"/>
</dbReference>
<feature type="transmembrane region" description="Helical" evidence="1">
    <location>
        <begin position="59"/>
        <end position="84"/>
    </location>
</feature>
<accession>A0A3R5VUD8</accession>
<protein>
    <submittedName>
        <fullName evidence="2">DUF4956 domain-containing protein</fullName>
    </submittedName>
</protein>
<organism evidence="2 3">
    <name type="scientific">Roseburia inulinivorans</name>
    <dbReference type="NCBI Taxonomy" id="360807"/>
    <lineage>
        <taxon>Bacteria</taxon>
        <taxon>Bacillati</taxon>
        <taxon>Bacillota</taxon>
        <taxon>Clostridia</taxon>
        <taxon>Lachnospirales</taxon>
        <taxon>Lachnospiraceae</taxon>
        <taxon>Roseburia</taxon>
    </lineage>
</organism>
<dbReference type="EMBL" id="QRTF01000021">
    <property type="protein sequence ID" value="RGQ48155.1"/>
    <property type="molecule type" value="Genomic_DNA"/>
</dbReference>
<evidence type="ECO:0000313" key="2">
    <source>
        <dbReference type="EMBL" id="RGQ48155.1"/>
    </source>
</evidence>
<name>A0A3R5VUD8_9FIRM</name>
<dbReference type="AlphaFoldDB" id="A0A3R5VUD8"/>
<comment type="caution">
    <text evidence="2">The sequence shown here is derived from an EMBL/GenBank/DDBJ whole genome shotgun (WGS) entry which is preliminary data.</text>
</comment>
<keyword evidence="1" id="KW-1133">Transmembrane helix</keyword>
<evidence type="ECO:0000256" key="1">
    <source>
        <dbReference type="SAM" id="Phobius"/>
    </source>
</evidence>
<proteinExistence type="predicted"/>
<gene>
    <name evidence="2" type="ORF">DWY96_10195</name>
</gene>
<evidence type="ECO:0000313" key="3">
    <source>
        <dbReference type="Proteomes" id="UP000283738"/>
    </source>
</evidence>
<reference evidence="2 3" key="1">
    <citation type="submission" date="2018-08" db="EMBL/GenBank/DDBJ databases">
        <title>A genome reference for cultivated species of the human gut microbiota.</title>
        <authorList>
            <person name="Zou Y."/>
            <person name="Xue W."/>
            <person name="Luo G."/>
        </authorList>
    </citation>
    <scope>NUCLEOTIDE SEQUENCE [LARGE SCALE GENOMIC DNA]</scope>
    <source>
        <strain evidence="2 3">AF28-15</strain>
    </source>
</reference>